<evidence type="ECO:0000313" key="2">
    <source>
        <dbReference type="Proteomes" id="UP000241954"/>
    </source>
</evidence>
<comment type="caution">
    <text evidence="1">The sequence shown here is derived from an EMBL/GenBank/DDBJ whole genome shotgun (WGS) entry which is preliminary data.</text>
</comment>
<gene>
    <name evidence="1" type="ORF">C9I88_16375</name>
</gene>
<name>A0A2T3MF82_9GAMM</name>
<dbReference type="AlphaFoldDB" id="A0A2T3MF82"/>
<evidence type="ECO:0000313" key="1">
    <source>
        <dbReference type="EMBL" id="PSV92424.1"/>
    </source>
</evidence>
<organism evidence="1 2">
    <name type="scientific">Photobacterium iliopiscarium</name>
    <dbReference type="NCBI Taxonomy" id="56192"/>
    <lineage>
        <taxon>Bacteria</taxon>
        <taxon>Pseudomonadati</taxon>
        <taxon>Pseudomonadota</taxon>
        <taxon>Gammaproteobacteria</taxon>
        <taxon>Vibrionales</taxon>
        <taxon>Vibrionaceae</taxon>
        <taxon>Photobacterium</taxon>
    </lineage>
</organism>
<sequence>MDWTEQPTRKTNNINQTEISHNNLTTQALPALLLDHKAINKGSFPATAARFVVATTTEANLDAENLT</sequence>
<reference evidence="1 2" key="1">
    <citation type="submission" date="2018-01" db="EMBL/GenBank/DDBJ databases">
        <title>Whole genome sequencing of Histamine producing bacteria.</title>
        <authorList>
            <person name="Butler K."/>
        </authorList>
    </citation>
    <scope>NUCLEOTIDE SEQUENCE [LARGE SCALE GENOMIC DNA]</scope>
    <source>
        <strain evidence="1 2">NCIMB 13481</strain>
    </source>
</reference>
<accession>A0A2T3MF82</accession>
<dbReference type="EMBL" id="PYLW01000023">
    <property type="protein sequence ID" value="PSV92424.1"/>
    <property type="molecule type" value="Genomic_DNA"/>
</dbReference>
<dbReference type="RefSeq" id="WP_107237822.1">
    <property type="nucleotide sequence ID" value="NZ_PYLW01000023.1"/>
</dbReference>
<dbReference type="Proteomes" id="UP000241954">
    <property type="component" value="Unassembled WGS sequence"/>
</dbReference>
<proteinExistence type="predicted"/>
<protein>
    <submittedName>
        <fullName evidence="1">Uncharacterized protein</fullName>
    </submittedName>
</protein>